<evidence type="ECO:0000256" key="1">
    <source>
        <dbReference type="SAM" id="MobiDB-lite"/>
    </source>
</evidence>
<organism evidence="3 4">
    <name type="scientific">Pontibacter qinzhouensis</name>
    <dbReference type="NCBI Taxonomy" id="2603253"/>
    <lineage>
        <taxon>Bacteria</taxon>
        <taxon>Pseudomonadati</taxon>
        <taxon>Bacteroidota</taxon>
        <taxon>Cytophagia</taxon>
        <taxon>Cytophagales</taxon>
        <taxon>Hymenobacteraceae</taxon>
        <taxon>Pontibacter</taxon>
    </lineage>
</organism>
<accession>A0A5C8K962</accession>
<feature type="signal peptide" evidence="2">
    <location>
        <begin position="1"/>
        <end position="27"/>
    </location>
</feature>
<feature type="region of interest" description="Disordered" evidence="1">
    <location>
        <begin position="130"/>
        <end position="154"/>
    </location>
</feature>
<comment type="caution">
    <text evidence="3">The sequence shown here is derived from an EMBL/GenBank/DDBJ whole genome shotgun (WGS) entry which is preliminary data.</text>
</comment>
<feature type="compositionally biased region" description="Basic and acidic residues" evidence="1">
    <location>
        <begin position="144"/>
        <end position="154"/>
    </location>
</feature>
<dbReference type="OrthoDB" id="706756at2"/>
<evidence type="ECO:0000256" key="2">
    <source>
        <dbReference type="SAM" id="SignalP"/>
    </source>
</evidence>
<dbReference type="Proteomes" id="UP000321926">
    <property type="component" value="Unassembled WGS sequence"/>
</dbReference>
<gene>
    <name evidence="3" type="ORF">FVR03_04865</name>
</gene>
<proteinExistence type="predicted"/>
<protein>
    <submittedName>
        <fullName evidence="3">Membrane or secreted protein</fullName>
    </submittedName>
</protein>
<dbReference type="EMBL" id="VRTY01000012">
    <property type="protein sequence ID" value="TXK50518.1"/>
    <property type="molecule type" value="Genomic_DNA"/>
</dbReference>
<reference evidence="3 4" key="1">
    <citation type="submission" date="2019-08" db="EMBL/GenBank/DDBJ databases">
        <authorList>
            <person name="Shi S."/>
        </authorList>
    </citation>
    <scope>NUCLEOTIDE SEQUENCE [LARGE SCALE GENOMIC DNA]</scope>
    <source>
        <strain evidence="3 4">GY10130</strain>
    </source>
</reference>
<evidence type="ECO:0000313" key="3">
    <source>
        <dbReference type="EMBL" id="TXK50518.1"/>
    </source>
</evidence>
<name>A0A5C8K962_9BACT</name>
<feature type="chain" id="PRO_5023034665" evidence="2">
    <location>
        <begin position="28"/>
        <end position="270"/>
    </location>
</feature>
<sequence length="270" mass="29226">MKTHLLSPFKKALCLSLVLLMGFTVPKKDVGSAASSPAVAQSSPQVQALEGAWKRSTSSATGPEAGATVIKLVADGFFSVAVFDKEQKKFVGTYGGTYSISNGQLTETYEFNTLDSTTVGSSVTSTFTLQKNSLQQKPASGKPETWEKLPADKSKTPLTGSWRISGRVDEEGKMSTIKPGPRKTIKILAGNRFQWIAFNSETAGFFGTGGGTYTTGNGKYTEQIEFFSRDGSRVGQQLSFDFELKNGDWHHSGLSSTGNKINETWQRLPH</sequence>
<evidence type="ECO:0000313" key="4">
    <source>
        <dbReference type="Proteomes" id="UP000321926"/>
    </source>
</evidence>
<dbReference type="AlphaFoldDB" id="A0A5C8K962"/>
<dbReference type="Gene3D" id="2.40.128.490">
    <property type="entry name" value="Uncharacterised protein PF14869, DUF4488"/>
    <property type="match status" value="2"/>
</dbReference>
<keyword evidence="4" id="KW-1185">Reference proteome</keyword>
<keyword evidence="2" id="KW-0732">Signal</keyword>
<dbReference type="RefSeq" id="WP_147920644.1">
    <property type="nucleotide sequence ID" value="NZ_VRTY01000012.1"/>
</dbReference>